<dbReference type="PROSITE" id="PS50850">
    <property type="entry name" value="MFS"/>
    <property type="match status" value="1"/>
</dbReference>
<sequence length="449" mass="45932">MKRRDTLEPLGAPLIRLALVLVLGAVAPLLDTTIASVALRTLAAEFGVGTAAIGWVSTAYLLAMAVTIPASGWLTDRFGTKRVWLGALLVFTVGSAGAGMASGLGTLIAFRCLQGIGAGLVQPVILTALVRAAGPGKLGRVLTIVTFVAVLVPIVGPVAGGLILADASWRWIFYVNIPLCVLAIVMAWIVIPGARTGEAEQFDALGLALLSPALAGILFGLSRATAGFGSVDVLLPLSGGLLLLGAYVVRGLRGNARHLVGLRLLRIRSFAAAGSVQFFSGLSLYGAMFLLPLYYQQVRGQGALAAGLLLAPQGVGALLVRPVGGIVDRIGASRIVRVGVLVCAIATVPFVFAGAHTSEALLACALVVRGAGLSAANIAVMTGAFRDVPRDDVSDASTLTRMLQQIGGAFGTAVLAVSAAGGAFHTAFLWSVLLSVLAFVPALLMTESP</sequence>
<dbReference type="NCBIfam" id="TIGR00711">
    <property type="entry name" value="efflux_EmrB"/>
    <property type="match status" value="1"/>
</dbReference>
<protein>
    <submittedName>
        <fullName evidence="9">EmrB/QacA subfamily drug resistance transporter</fullName>
    </submittedName>
</protein>
<feature type="transmembrane region" description="Helical" evidence="7">
    <location>
        <begin position="50"/>
        <end position="71"/>
    </location>
</feature>
<dbReference type="InterPro" id="IPR020846">
    <property type="entry name" value="MFS_dom"/>
</dbReference>
<evidence type="ECO:0000256" key="6">
    <source>
        <dbReference type="ARBA" id="ARBA00023136"/>
    </source>
</evidence>
<dbReference type="InterPro" id="IPR011701">
    <property type="entry name" value="MFS"/>
</dbReference>
<feature type="transmembrane region" description="Helical" evidence="7">
    <location>
        <begin position="360"/>
        <end position="381"/>
    </location>
</feature>
<evidence type="ECO:0000256" key="1">
    <source>
        <dbReference type="ARBA" id="ARBA00004651"/>
    </source>
</evidence>
<keyword evidence="10" id="KW-1185">Reference proteome</keyword>
<feature type="transmembrane region" description="Helical" evidence="7">
    <location>
        <begin position="303"/>
        <end position="323"/>
    </location>
</feature>
<dbReference type="InterPro" id="IPR036259">
    <property type="entry name" value="MFS_trans_sf"/>
</dbReference>
<evidence type="ECO:0000256" key="4">
    <source>
        <dbReference type="ARBA" id="ARBA00022692"/>
    </source>
</evidence>
<evidence type="ECO:0000256" key="5">
    <source>
        <dbReference type="ARBA" id="ARBA00022989"/>
    </source>
</evidence>
<proteinExistence type="predicted"/>
<feature type="transmembrane region" description="Helical" evidence="7">
    <location>
        <begin position="402"/>
        <end position="421"/>
    </location>
</feature>
<dbReference type="RefSeq" id="WP_209643878.1">
    <property type="nucleotide sequence ID" value="NZ_JAGINW010000001.1"/>
</dbReference>
<evidence type="ECO:0000256" key="2">
    <source>
        <dbReference type="ARBA" id="ARBA00022448"/>
    </source>
</evidence>
<comment type="subcellular location">
    <subcellularLocation>
        <location evidence="1">Cell membrane</location>
        <topology evidence="1">Multi-pass membrane protein</topology>
    </subcellularLocation>
</comment>
<feature type="transmembrane region" description="Helical" evidence="7">
    <location>
        <begin position="141"/>
        <end position="165"/>
    </location>
</feature>
<keyword evidence="5 7" id="KW-1133">Transmembrane helix</keyword>
<dbReference type="PANTHER" id="PTHR42718:SF46">
    <property type="entry name" value="BLR6921 PROTEIN"/>
    <property type="match status" value="1"/>
</dbReference>
<keyword evidence="4 7" id="KW-0812">Transmembrane</keyword>
<evidence type="ECO:0000259" key="8">
    <source>
        <dbReference type="PROSITE" id="PS50850"/>
    </source>
</evidence>
<dbReference type="SUPFAM" id="SSF103473">
    <property type="entry name" value="MFS general substrate transporter"/>
    <property type="match status" value="1"/>
</dbReference>
<feature type="transmembrane region" description="Helical" evidence="7">
    <location>
        <begin position="335"/>
        <end position="354"/>
    </location>
</feature>
<dbReference type="Pfam" id="PF07690">
    <property type="entry name" value="MFS_1"/>
    <property type="match status" value="1"/>
</dbReference>
<feature type="transmembrane region" description="Helical" evidence="7">
    <location>
        <begin position="83"/>
        <end position="102"/>
    </location>
</feature>
<name>A0ABS4TSE2_9PSEU</name>
<feature type="transmembrane region" description="Helical" evidence="7">
    <location>
        <begin position="12"/>
        <end position="30"/>
    </location>
</feature>
<evidence type="ECO:0000313" key="9">
    <source>
        <dbReference type="EMBL" id="MBP2326855.1"/>
    </source>
</evidence>
<feature type="transmembrane region" description="Helical" evidence="7">
    <location>
        <begin position="108"/>
        <end position="129"/>
    </location>
</feature>
<comment type="caution">
    <text evidence="9">The sequence shown here is derived from an EMBL/GenBank/DDBJ whole genome shotgun (WGS) entry which is preliminary data.</text>
</comment>
<reference evidence="9 10" key="1">
    <citation type="submission" date="2021-03" db="EMBL/GenBank/DDBJ databases">
        <title>Sequencing the genomes of 1000 actinobacteria strains.</title>
        <authorList>
            <person name="Klenk H.-P."/>
        </authorList>
    </citation>
    <scope>NUCLEOTIDE SEQUENCE [LARGE SCALE GENOMIC DNA]</scope>
    <source>
        <strain evidence="9 10">DSM 46670</strain>
    </source>
</reference>
<dbReference type="Gene3D" id="1.20.1250.20">
    <property type="entry name" value="MFS general substrate transporter like domains"/>
    <property type="match status" value="2"/>
</dbReference>
<evidence type="ECO:0000313" key="10">
    <source>
        <dbReference type="Proteomes" id="UP001519332"/>
    </source>
</evidence>
<dbReference type="Proteomes" id="UP001519332">
    <property type="component" value="Unassembled WGS sequence"/>
</dbReference>
<evidence type="ECO:0000256" key="7">
    <source>
        <dbReference type="SAM" id="Phobius"/>
    </source>
</evidence>
<feature type="transmembrane region" description="Helical" evidence="7">
    <location>
        <begin position="233"/>
        <end position="249"/>
    </location>
</feature>
<accession>A0ABS4TSE2</accession>
<dbReference type="EMBL" id="JAGINW010000001">
    <property type="protein sequence ID" value="MBP2326855.1"/>
    <property type="molecule type" value="Genomic_DNA"/>
</dbReference>
<dbReference type="InterPro" id="IPR004638">
    <property type="entry name" value="EmrB-like"/>
</dbReference>
<gene>
    <name evidence="9" type="ORF">JOF56_007240</name>
</gene>
<dbReference type="PANTHER" id="PTHR42718">
    <property type="entry name" value="MAJOR FACILITATOR SUPERFAMILY MULTIDRUG TRANSPORTER MFSC"/>
    <property type="match status" value="1"/>
</dbReference>
<feature type="transmembrane region" description="Helical" evidence="7">
    <location>
        <begin position="427"/>
        <end position="446"/>
    </location>
</feature>
<feature type="transmembrane region" description="Helical" evidence="7">
    <location>
        <begin position="270"/>
        <end position="291"/>
    </location>
</feature>
<feature type="domain" description="Major facilitator superfamily (MFS) profile" evidence="8">
    <location>
        <begin position="17"/>
        <end position="449"/>
    </location>
</feature>
<evidence type="ECO:0000256" key="3">
    <source>
        <dbReference type="ARBA" id="ARBA00022475"/>
    </source>
</evidence>
<organism evidence="9 10">
    <name type="scientific">Kibdelosporangium banguiense</name>
    <dbReference type="NCBI Taxonomy" id="1365924"/>
    <lineage>
        <taxon>Bacteria</taxon>
        <taxon>Bacillati</taxon>
        <taxon>Actinomycetota</taxon>
        <taxon>Actinomycetes</taxon>
        <taxon>Pseudonocardiales</taxon>
        <taxon>Pseudonocardiaceae</taxon>
        <taxon>Kibdelosporangium</taxon>
    </lineage>
</organism>
<keyword evidence="6 7" id="KW-0472">Membrane</keyword>
<keyword evidence="2" id="KW-0813">Transport</keyword>
<feature type="transmembrane region" description="Helical" evidence="7">
    <location>
        <begin position="202"/>
        <end position="221"/>
    </location>
</feature>
<keyword evidence="3" id="KW-1003">Cell membrane</keyword>
<feature type="transmembrane region" description="Helical" evidence="7">
    <location>
        <begin position="171"/>
        <end position="190"/>
    </location>
</feature>